<dbReference type="Pfam" id="PF14215">
    <property type="entry name" value="bHLH-MYC_N"/>
    <property type="match status" value="1"/>
</dbReference>
<dbReference type="Pfam" id="PF07816">
    <property type="entry name" value="DUF1645"/>
    <property type="match status" value="1"/>
</dbReference>
<dbReference type="GO" id="GO:0043565">
    <property type="term" value="F:sequence-specific DNA binding"/>
    <property type="evidence" value="ECO:0007669"/>
    <property type="project" value="TreeGrafter"/>
</dbReference>
<dbReference type="InterPro" id="IPR025610">
    <property type="entry name" value="MYC/MYB_N"/>
</dbReference>
<dbReference type="AlphaFoldDB" id="A0AAN7QAJ4"/>
<dbReference type="SMART" id="SM00353">
    <property type="entry name" value="HLH"/>
    <property type="match status" value="1"/>
</dbReference>
<evidence type="ECO:0000256" key="3">
    <source>
        <dbReference type="ARBA" id="ARBA00023163"/>
    </source>
</evidence>
<dbReference type="PANTHER" id="PTHR31945:SF63">
    <property type="entry name" value="TRANSCRIPTION FACTOR BHLH90"/>
    <property type="match status" value="1"/>
</dbReference>
<evidence type="ECO:0000256" key="4">
    <source>
        <dbReference type="ARBA" id="ARBA00023242"/>
    </source>
</evidence>
<reference evidence="7 8" key="1">
    <citation type="journal article" date="2023" name="Hortic Res">
        <title>Pangenome of water caltrop reveals structural variations and asymmetric subgenome divergence after allopolyploidization.</title>
        <authorList>
            <person name="Zhang X."/>
            <person name="Chen Y."/>
            <person name="Wang L."/>
            <person name="Yuan Y."/>
            <person name="Fang M."/>
            <person name="Shi L."/>
            <person name="Lu R."/>
            <person name="Comes H.P."/>
            <person name="Ma Y."/>
            <person name="Chen Y."/>
            <person name="Huang G."/>
            <person name="Zhou Y."/>
            <person name="Zheng Z."/>
            <person name="Qiu Y."/>
        </authorList>
    </citation>
    <scope>NUCLEOTIDE SEQUENCE [LARGE SCALE GENOMIC DNA]</scope>
    <source>
        <strain evidence="7">F231</strain>
    </source>
</reference>
<keyword evidence="8" id="KW-1185">Reference proteome</keyword>
<organism evidence="7 8">
    <name type="scientific">Trapa natans</name>
    <name type="common">Water chestnut</name>
    <dbReference type="NCBI Taxonomy" id="22666"/>
    <lineage>
        <taxon>Eukaryota</taxon>
        <taxon>Viridiplantae</taxon>
        <taxon>Streptophyta</taxon>
        <taxon>Embryophyta</taxon>
        <taxon>Tracheophyta</taxon>
        <taxon>Spermatophyta</taxon>
        <taxon>Magnoliopsida</taxon>
        <taxon>eudicotyledons</taxon>
        <taxon>Gunneridae</taxon>
        <taxon>Pentapetalae</taxon>
        <taxon>rosids</taxon>
        <taxon>malvids</taxon>
        <taxon>Myrtales</taxon>
        <taxon>Lythraceae</taxon>
        <taxon>Trapa</taxon>
    </lineage>
</organism>
<evidence type="ECO:0000256" key="2">
    <source>
        <dbReference type="ARBA" id="ARBA00023015"/>
    </source>
</evidence>
<evidence type="ECO:0000256" key="5">
    <source>
        <dbReference type="SAM" id="Coils"/>
    </source>
</evidence>
<dbReference type="Pfam" id="PF00010">
    <property type="entry name" value="HLH"/>
    <property type="match status" value="1"/>
</dbReference>
<dbReference type="PANTHER" id="PTHR31945">
    <property type="entry name" value="TRANSCRIPTION FACTOR SCREAM2-RELATED"/>
    <property type="match status" value="1"/>
</dbReference>
<keyword evidence="3" id="KW-0804">Transcription</keyword>
<dbReference type="InterPro" id="IPR036638">
    <property type="entry name" value="HLH_DNA-bd_sf"/>
</dbReference>
<dbReference type="PROSITE" id="PS50888">
    <property type="entry name" value="BHLH"/>
    <property type="match status" value="1"/>
</dbReference>
<protein>
    <recommendedName>
        <fullName evidence="6">BHLH domain-containing protein</fullName>
    </recommendedName>
</protein>
<dbReference type="EMBL" id="JAXQNO010000024">
    <property type="protein sequence ID" value="KAK4762319.1"/>
    <property type="molecule type" value="Genomic_DNA"/>
</dbReference>
<gene>
    <name evidence="7" type="ORF">SAY86_008087</name>
</gene>
<keyword evidence="4" id="KW-0539">Nucleus</keyword>
<accession>A0AAN7QAJ4</accession>
<keyword evidence="2" id="KW-0805">Transcription regulation</keyword>
<evidence type="ECO:0000313" key="7">
    <source>
        <dbReference type="EMBL" id="KAK4762319.1"/>
    </source>
</evidence>
<keyword evidence="5" id="KW-0175">Coiled coil</keyword>
<proteinExistence type="predicted"/>
<name>A0AAN7QAJ4_TRANT</name>
<dbReference type="InterPro" id="IPR011598">
    <property type="entry name" value="bHLH_dom"/>
</dbReference>
<comment type="caution">
    <text evidence="7">The sequence shown here is derived from an EMBL/GenBank/DDBJ whole genome shotgun (WGS) entry which is preliminary data.</text>
</comment>
<evidence type="ECO:0000256" key="1">
    <source>
        <dbReference type="ARBA" id="ARBA00004123"/>
    </source>
</evidence>
<evidence type="ECO:0000313" key="8">
    <source>
        <dbReference type="Proteomes" id="UP001346149"/>
    </source>
</evidence>
<sequence>MAVASSAGAEDQQARLRSEMDTRALSRAVGWLRPFVETMGWEYVVVWKIADDPSRFIEWVGCCCSGSICENVKEEKELYATLAPLCRDGCCKHYVRTRACEALSRLPSFMPLYSGIHGEVVIANEYRWTSPLINSTPNSSLESSGTQVLIPVAGGIIELFNMKIVPEEPKILELITSQCQLFSNQESMMMNLNEQFLENCTSNSLVQILKPTPAHFPRLLAPGTLHCSSYEGSSSSSGPSNEKVPIEYLESGGDVQKSIRQQTFSGINHRENILKTSCSSQEGESGSKNLLAERRRRNKIKERLFALRAIVPKISKMDRAAILVDAMDYIQELKEEIKGLQDELKKMEEEDCKLKDRETKILRLNSVNNSFDSKSPIVEDRGDHSCSGLVDKKEVRRLYPFSPQKLVVYPACYRNDIMLLLGPSGGETHGKQNSSSQAIVREDRWMVSKADGGSMFFKPYGTEGHIPEEVEGFVDKDSNLMIPMIGDGGAIIEISADDIFETGRIRPVYPLFDRRLLFGSSQDGAQKSTVAASKLRQPLKKLFLEMAEPGELDGVEEETYCIWKGKAVVEAVAASSTSDRWRRESNSTGFSRRWRFRDLVCRTNRNENDAFVFLSSYRLHGDGGKIHQASTGDAGGA</sequence>
<dbReference type="Proteomes" id="UP001346149">
    <property type="component" value="Unassembled WGS sequence"/>
</dbReference>
<evidence type="ECO:0000259" key="6">
    <source>
        <dbReference type="PROSITE" id="PS50888"/>
    </source>
</evidence>
<dbReference type="GO" id="GO:0046983">
    <property type="term" value="F:protein dimerization activity"/>
    <property type="evidence" value="ECO:0007669"/>
    <property type="project" value="InterPro"/>
</dbReference>
<dbReference type="Gene3D" id="4.10.280.10">
    <property type="entry name" value="Helix-loop-helix DNA-binding domain"/>
    <property type="match status" value="1"/>
</dbReference>
<dbReference type="InterPro" id="IPR051358">
    <property type="entry name" value="TF_AMS/ICE1/BHLH6-like"/>
</dbReference>
<feature type="domain" description="BHLH" evidence="6">
    <location>
        <begin position="284"/>
        <end position="333"/>
    </location>
</feature>
<comment type="subcellular location">
    <subcellularLocation>
        <location evidence="1">Nucleus</location>
    </subcellularLocation>
</comment>
<dbReference type="GO" id="GO:0005634">
    <property type="term" value="C:nucleus"/>
    <property type="evidence" value="ECO:0007669"/>
    <property type="project" value="UniProtKB-SubCell"/>
</dbReference>
<dbReference type="InterPro" id="IPR012442">
    <property type="entry name" value="DUF1645_plant"/>
</dbReference>
<feature type="coiled-coil region" evidence="5">
    <location>
        <begin position="323"/>
        <end position="350"/>
    </location>
</feature>
<dbReference type="GO" id="GO:0003700">
    <property type="term" value="F:DNA-binding transcription factor activity"/>
    <property type="evidence" value="ECO:0007669"/>
    <property type="project" value="TreeGrafter"/>
</dbReference>
<dbReference type="SUPFAM" id="SSF47459">
    <property type="entry name" value="HLH, helix-loop-helix DNA-binding domain"/>
    <property type="match status" value="1"/>
</dbReference>